<dbReference type="InterPro" id="IPR036390">
    <property type="entry name" value="WH_DNA-bd_sf"/>
</dbReference>
<dbReference type="GO" id="GO:0015689">
    <property type="term" value="P:molybdate ion transport"/>
    <property type="evidence" value="ECO:0007669"/>
    <property type="project" value="InterPro"/>
</dbReference>
<dbReference type="PANTHER" id="PTHR30432:SF1">
    <property type="entry name" value="DNA-BINDING TRANSCRIPTIONAL DUAL REGULATOR MODE"/>
    <property type="match status" value="1"/>
</dbReference>
<dbReference type="InterPro" id="IPR000847">
    <property type="entry name" value="LysR_HTH_N"/>
</dbReference>
<dbReference type="Gene3D" id="1.10.10.10">
    <property type="entry name" value="Winged helix-like DNA-binding domain superfamily/Winged helix DNA-binding domain"/>
    <property type="match status" value="1"/>
</dbReference>
<reference evidence="5 6" key="1">
    <citation type="journal article" date="2014" name="Front. Microbiol.">
        <title>Population and genomic analysis of the genus Halorubrum.</title>
        <authorList>
            <person name="Fullmer M.S."/>
            <person name="Soucy S.M."/>
            <person name="Swithers K.S."/>
            <person name="Makkay A.M."/>
            <person name="Wheeler R."/>
            <person name="Ventosa A."/>
            <person name="Gogarten J.P."/>
            <person name="Papke R.T."/>
        </authorList>
    </citation>
    <scope>NUCLEOTIDE SEQUENCE [LARGE SCALE GENOMIC DNA]</scope>
    <source>
        <strain evidence="5 6">Cb34</strain>
    </source>
</reference>
<dbReference type="SUPFAM" id="SSF50331">
    <property type="entry name" value="MOP-like"/>
    <property type="match status" value="1"/>
</dbReference>
<evidence type="ECO:0000313" key="6">
    <source>
        <dbReference type="Proteomes" id="UP000216308"/>
    </source>
</evidence>
<evidence type="ECO:0000313" key="5">
    <source>
        <dbReference type="EMBL" id="OYR58360.1"/>
    </source>
</evidence>
<feature type="domain" description="Mop" evidence="4">
    <location>
        <begin position="165"/>
        <end position="230"/>
    </location>
</feature>
<keyword evidence="6" id="KW-1185">Reference proteome</keyword>
<dbReference type="InterPro" id="IPR008995">
    <property type="entry name" value="Mo/tungstate-bd_C_term_dom"/>
</dbReference>
<evidence type="ECO:0000256" key="1">
    <source>
        <dbReference type="ARBA" id="ARBA00004202"/>
    </source>
</evidence>
<dbReference type="Pfam" id="PF03459">
    <property type="entry name" value="TOBE"/>
    <property type="match status" value="1"/>
</dbReference>
<dbReference type="GO" id="GO:0003700">
    <property type="term" value="F:DNA-binding transcription factor activity"/>
    <property type="evidence" value="ECO:0007669"/>
    <property type="project" value="InterPro"/>
</dbReference>
<sequence>MEDATGRGRATLVEDGVEFDGRDAALLRAIARTGSVARASTDLGRSRARALSRIDALEAAFGDLVERHRGGSGGGGSRLTDRGNRILGRYDRLSAAISATAGVPETVLAGTVGTVDGELAAVETPIGTVWGLHDGAAADDRVQVRIGADAVTVRTTGGEGEEPAATSERNRRRGRVEGVDRGETVHAVRVRVDDATVRALVTDGSAERLGIRPGREVWIAWKATATRLVEGPNG</sequence>
<dbReference type="PANTHER" id="PTHR30432">
    <property type="entry name" value="TRANSCRIPTIONAL REGULATOR MODE"/>
    <property type="match status" value="1"/>
</dbReference>
<dbReference type="AlphaFoldDB" id="A0A256IP59"/>
<dbReference type="GO" id="GO:0005886">
    <property type="term" value="C:plasma membrane"/>
    <property type="evidence" value="ECO:0007669"/>
    <property type="project" value="UniProtKB-SubCell"/>
</dbReference>
<dbReference type="RefSeq" id="WP_094530190.1">
    <property type="nucleotide sequence ID" value="NZ_NHPJ01000039.1"/>
</dbReference>
<dbReference type="Pfam" id="PF00126">
    <property type="entry name" value="HTH_1"/>
    <property type="match status" value="1"/>
</dbReference>
<dbReference type="Proteomes" id="UP000216308">
    <property type="component" value="Unassembled WGS sequence"/>
</dbReference>
<accession>A0A256IP59</accession>
<evidence type="ECO:0000259" key="4">
    <source>
        <dbReference type="PROSITE" id="PS51866"/>
    </source>
</evidence>
<dbReference type="SUPFAM" id="SSF46785">
    <property type="entry name" value="Winged helix' DNA-binding domain"/>
    <property type="match status" value="1"/>
</dbReference>
<dbReference type="InterPro" id="IPR051815">
    <property type="entry name" value="Molybdate_resp_trans_reg"/>
</dbReference>
<comment type="caution">
    <text evidence="5">The sequence shown here is derived from an EMBL/GenBank/DDBJ whole genome shotgun (WGS) entry which is preliminary data.</text>
</comment>
<gene>
    <name evidence="5" type="ORF">DJ70_03495</name>
</gene>
<dbReference type="InterPro" id="IPR036388">
    <property type="entry name" value="WH-like_DNA-bd_sf"/>
</dbReference>
<protein>
    <submittedName>
        <fullName evidence="5">ABC transporter</fullName>
    </submittedName>
</protein>
<dbReference type="PROSITE" id="PS51866">
    <property type="entry name" value="MOP"/>
    <property type="match status" value="1"/>
</dbReference>
<dbReference type="InterPro" id="IPR004606">
    <property type="entry name" value="Mop_domain"/>
</dbReference>
<dbReference type="EMBL" id="NHPJ01000039">
    <property type="protein sequence ID" value="OYR58360.1"/>
    <property type="molecule type" value="Genomic_DNA"/>
</dbReference>
<proteinExistence type="predicted"/>
<feature type="region of interest" description="Disordered" evidence="3">
    <location>
        <begin position="156"/>
        <end position="176"/>
    </location>
</feature>
<organism evidence="5 6">
    <name type="scientific">Halorubrum halodurans</name>
    <dbReference type="NCBI Taxonomy" id="1383851"/>
    <lineage>
        <taxon>Archaea</taxon>
        <taxon>Methanobacteriati</taxon>
        <taxon>Methanobacteriota</taxon>
        <taxon>Stenosarchaea group</taxon>
        <taxon>Halobacteria</taxon>
        <taxon>Halobacteriales</taxon>
        <taxon>Haloferacaceae</taxon>
        <taxon>Halorubrum</taxon>
    </lineage>
</organism>
<evidence type="ECO:0000256" key="2">
    <source>
        <dbReference type="ARBA" id="ARBA00022505"/>
    </source>
</evidence>
<evidence type="ECO:0000256" key="3">
    <source>
        <dbReference type="SAM" id="MobiDB-lite"/>
    </source>
</evidence>
<comment type="subcellular location">
    <subcellularLocation>
        <location evidence="1">Cell membrane</location>
        <topology evidence="1">Peripheral membrane protein</topology>
    </subcellularLocation>
</comment>
<dbReference type="InterPro" id="IPR005116">
    <property type="entry name" value="Transp-assoc_OB_typ1"/>
</dbReference>
<dbReference type="OrthoDB" id="70912at2157"/>
<keyword evidence="2" id="KW-0500">Molybdenum</keyword>
<dbReference type="Gene3D" id="2.40.50.100">
    <property type="match status" value="1"/>
</dbReference>
<name>A0A256IP59_9EURY</name>